<organism evidence="1 2">
    <name type="scientific">Chitinophaga cymbidii</name>
    <dbReference type="NCBI Taxonomy" id="1096750"/>
    <lineage>
        <taxon>Bacteria</taxon>
        <taxon>Pseudomonadati</taxon>
        <taxon>Bacteroidota</taxon>
        <taxon>Chitinophagia</taxon>
        <taxon>Chitinophagales</taxon>
        <taxon>Chitinophagaceae</taxon>
        <taxon>Chitinophaga</taxon>
    </lineage>
</organism>
<sequence length="542" mass="60059">MKKTLRMKHIFILLLGLSLFSCKKFDEELGIRETDSGVVFVGRKAGGGPVAKIAEEIEVFAKIGVPDAALQFYVGNVAVEPLNRESRMVKVPNYNAGDSVLLPMEVFTFLVPEGATLGPTNVYFTANGVKRTPMELFISKPDILYPGKVIVEPYIIVKDSEQPVDGPLATAGVGQLEDISYDAANKVFYMLEWYTNSSTNEPYYVVRQLKDSVITTLAGGGDDIDATVGRQRDLGRVLSMKRGPDGKLYLGVMTGVWYDSYDGQRHRQDRPEIIRLDPATGNIEHLAGGKTRTGNNYEGIRDGRENALLSEPSSMTFDPAGNLYFIDKRALIRKVSTDGMVSTLFGKVDSFAYETIDYRTGNMTNETFFLPVEEHTDGFGDEARFYGAMKIVMAGNGKLYVLEEPGWEYQENIREINPDTKEVSTIIGQPAGSRSFVYSGTFKEVELSGVSSFDVDYDGNLLITNFFPLGEQGMIYKMDLQQETVTYLAGGGPRDEASVLQPQPGNNAAFVYARRIVFDQFGSLYVVDGQYGVQIKKITIER</sequence>
<comment type="caution">
    <text evidence="1">The sequence shown here is derived from an EMBL/GenBank/DDBJ whole genome shotgun (WGS) entry which is preliminary data.</text>
</comment>
<evidence type="ECO:0000313" key="1">
    <source>
        <dbReference type="EMBL" id="GEP94433.1"/>
    </source>
</evidence>
<dbReference type="EMBL" id="BKAU01000001">
    <property type="protein sequence ID" value="GEP94433.1"/>
    <property type="molecule type" value="Genomic_DNA"/>
</dbReference>
<keyword evidence="2" id="KW-1185">Reference proteome</keyword>
<dbReference type="AlphaFoldDB" id="A0A512RFF2"/>
<dbReference type="InterPro" id="IPR011042">
    <property type="entry name" value="6-blade_b-propeller_TolB-like"/>
</dbReference>
<dbReference type="PROSITE" id="PS51257">
    <property type="entry name" value="PROKAR_LIPOPROTEIN"/>
    <property type="match status" value="1"/>
</dbReference>
<dbReference type="Gene3D" id="2.120.10.30">
    <property type="entry name" value="TolB, C-terminal domain"/>
    <property type="match status" value="3"/>
</dbReference>
<proteinExistence type="predicted"/>
<dbReference type="SUPFAM" id="SSF101898">
    <property type="entry name" value="NHL repeat"/>
    <property type="match status" value="1"/>
</dbReference>
<protein>
    <submittedName>
        <fullName evidence="1">Uncharacterized protein</fullName>
    </submittedName>
</protein>
<reference evidence="1 2" key="1">
    <citation type="submission" date="2019-07" db="EMBL/GenBank/DDBJ databases">
        <title>Whole genome shotgun sequence of Chitinophaga cymbidii NBRC 109752.</title>
        <authorList>
            <person name="Hosoyama A."/>
            <person name="Uohara A."/>
            <person name="Ohji S."/>
            <person name="Ichikawa N."/>
        </authorList>
    </citation>
    <scope>NUCLEOTIDE SEQUENCE [LARGE SCALE GENOMIC DNA]</scope>
    <source>
        <strain evidence="1 2">NBRC 109752</strain>
    </source>
</reference>
<gene>
    <name evidence="1" type="ORF">CCY01nite_06930</name>
</gene>
<dbReference type="Proteomes" id="UP000321436">
    <property type="component" value="Unassembled WGS sequence"/>
</dbReference>
<evidence type="ECO:0000313" key="2">
    <source>
        <dbReference type="Proteomes" id="UP000321436"/>
    </source>
</evidence>
<accession>A0A512RFF2</accession>
<name>A0A512RFF2_9BACT</name>